<dbReference type="AlphaFoldDB" id="A0A835YUV6"/>
<evidence type="ECO:0000256" key="4">
    <source>
        <dbReference type="ARBA" id="ARBA00022787"/>
    </source>
</evidence>
<keyword evidence="13" id="KW-1185">Reference proteome</keyword>
<evidence type="ECO:0000256" key="9">
    <source>
        <dbReference type="ARBA" id="ARBA00038030"/>
    </source>
</evidence>
<evidence type="ECO:0000256" key="11">
    <source>
        <dbReference type="SAM" id="MobiDB-lite"/>
    </source>
</evidence>
<evidence type="ECO:0000256" key="7">
    <source>
        <dbReference type="ARBA" id="ARBA00023128"/>
    </source>
</evidence>
<evidence type="ECO:0000256" key="5">
    <source>
        <dbReference type="ARBA" id="ARBA00022803"/>
    </source>
</evidence>
<feature type="repeat" description="TPR" evidence="10">
    <location>
        <begin position="783"/>
        <end position="816"/>
    </location>
</feature>
<evidence type="ECO:0000256" key="8">
    <source>
        <dbReference type="ARBA" id="ARBA00023136"/>
    </source>
</evidence>
<comment type="caution">
    <text evidence="12">The sequence shown here is derived from an EMBL/GenBank/DDBJ whole genome shotgun (WGS) entry which is preliminary data.</text>
</comment>
<comment type="subcellular location">
    <subcellularLocation>
        <location evidence="1">Mitochondrion outer membrane</location>
        <topology evidence="1">Single-pass membrane protein</topology>
    </subcellularLocation>
</comment>
<keyword evidence="2" id="KW-0812">Transmembrane</keyword>
<dbReference type="GO" id="GO:0005741">
    <property type="term" value="C:mitochondrial outer membrane"/>
    <property type="evidence" value="ECO:0007669"/>
    <property type="project" value="UniProtKB-SubCell"/>
</dbReference>
<dbReference type="InterPro" id="IPR019734">
    <property type="entry name" value="TPR_rpt"/>
</dbReference>
<keyword evidence="3" id="KW-0677">Repeat</keyword>
<feature type="compositionally biased region" description="Acidic residues" evidence="11">
    <location>
        <begin position="486"/>
        <end position="496"/>
    </location>
</feature>
<name>A0A835YUV6_9STRA</name>
<comment type="similarity">
    <text evidence="9">Belongs to the Tom70 family.</text>
</comment>
<accession>A0A835YUV6</accession>
<dbReference type="EMBL" id="JAFCMP010000390">
    <property type="protein sequence ID" value="KAG5180517.1"/>
    <property type="molecule type" value="Genomic_DNA"/>
</dbReference>
<reference evidence="12" key="1">
    <citation type="submission" date="2021-02" db="EMBL/GenBank/DDBJ databases">
        <title>First Annotated Genome of the Yellow-green Alga Tribonema minus.</title>
        <authorList>
            <person name="Mahan K.M."/>
        </authorList>
    </citation>
    <scope>NUCLEOTIDE SEQUENCE</scope>
    <source>
        <strain evidence="12">UTEX B ZZ1240</strain>
    </source>
</reference>
<keyword evidence="6" id="KW-1133">Transmembrane helix</keyword>
<organism evidence="12 13">
    <name type="scientific">Tribonema minus</name>
    <dbReference type="NCBI Taxonomy" id="303371"/>
    <lineage>
        <taxon>Eukaryota</taxon>
        <taxon>Sar</taxon>
        <taxon>Stramenopiles</taxon>
        <taxon>Ochrophyta</taxon>
        <taxon>PX clade</taxon>
        <taxon>Xanthophyceae</taxon>
        <taxon>Tribonematales</taxon>
        <taxon>Tribonemataceae</taxon>
        <taxon>Tribonema</taxon>
    </lineage>
</organism>
<evidence type="ECO:0000256" key="1">
    <source>
        <dbReference type="ARBA" id="ARBA00004572"/>
    </source>
</evidence>
<feature type="region of interest" description="Disordered" evidence="11">
    <location>
        <begin position="1"/>
        <end position="32"/>
    </location>
</feature>
<evidence type="ECO:0000256" key="3">
    <source>
        <dbReference type="ARBA" id="ARBA00022737"/>
    </source>
</evidence>
<dbReference type="SMART" id="SM00028">
    <property type="entry name" value="TPR"/>
    <property type="match status" value="5"/>
</dbReference>
<keyword evidence="8" id="KW-0472">Membrane</keyword>
<evidence type="ECO:0000313" key="12">
    <source>
        <dbReference type="EMBL" id="KAG5180517.1"/>
    </source>
</evidence>
<dbReference type="OrthoDB" id="2942533at2759"/>
<dbReference type="SUPFAM" id="SSF48452">
    <property type="entry name" value="TPR-like"/>
    <property type="match status" value="1"/>
</dbReference>
<feature type="region of interest" description="Disordered" evidence="11">
    <location>
        <begin position="183"/>
        <end position="214"/>
    </location>
</feature>
<dbReference type="Gene3D" id="1.25.40.10">
    <property type="entry name" value="Tetratricopeptide repeat domain"/>
    <property type="match status" value="1"/>
</dbReference>
<sequence>MADDAELATIDSGDNTADASAASSPLPTARDAADSEGDFFQVVAPLDLSTFLSATREVLETSLMLFAPLGLPPLLKRICPSEAGFLETYGPRFRAILEAVSEAVYEARGISESEMSVTIHKLVTEERDAQAVAAMRDLGEALKFAYDAPDVLELPCIAPVSALADFAAEVTAHRAAYLKFEAEQPQQQPPDNDSAAPAPPLPPPEPRPPPPSAAFAATMYPGAFAALGYALPQRGALPAAGAMEGGGGDAWERSAALRALAALRPALARLQRSQGLRPDAIARAVGGLGTGLADSEGGLLQRHVQALVDSYRAGGSSGVQGGGSGGDSGGHAAALRVIDDAARLPFAADPLFLRVLELEGKAAGDAEGEAEEQLADIFMAERYEAAAYAYLERGDFAEAARRHGQAFDASFGAAPASRSAHFLARRAAAALSEVRADERDGALTSAAAALERCRAAARDAEAALGLDECCAGAWAARAAARRMVADDDGDSEDEEGGGGGDADGPYSSAEALRDMVRAFVLDACGTWAPVEEQAAAIEEVAREACRAEAHRLFTQQRAAAAGALTLPPPWLSRSYFESFTGELDGSYYRRRLALSTAAAPPLTAEPSGIDEDSDGSGLAAALAALRVADGGAQQQQQAAPPLAEAVAAGARAGAALSPAAAAHAFDAALVARAAGDHRRAMQLLAAARAGADAAIAGAAAAAAAAATAAAGADGDGSGAHADAAEASPHQCCSGDGKEGRGGGHGALAAAAHEQLASYLYLAGDMAAAEAGFRRAAALDARSARARVKLASLLCDMDDRAGALEWFRLALEADPSDADVYLHRGQYHLLTNNPKAASFDLQRAAGFAEAPAVAQASYGISLFKRAAAPQGSLRRRTEVMRSPPINGALILITVAAARRRDARRRGLQLGMSQEPYRMDQALRILKDASWTHPDSVEVALFHSEVLTHLGDFAGALALLAAAAAKDPSCPLPYVNAGRAFTGMGDLPSARRHLARAMQVRARAPSQEDVDPLCSGAYLDFGQVETRAGHVQEAMRLYEQGVHCSRYLSELHDALACLTIARTHLEAKAYFERRVRLLPPLPTAATGDAPS</sequence>
<dbReference type="PANTHER" id="PTHR46208:SF1">
    <property type="entry name" value="MITOCHONDRIAL IMPORT RECEPTOR SUBUNIT TOM70"/>
    <property type="match status" value="1"/>
</dbReference>
<feature type="compositionally biased region" description="Pro residues" evidence="11">
    <location>
        <begin position="197"/>
        <end position="212"/>
    </location>
</feature>
<evidence type="ECO:0000313" key="13">
    <source>
        <dbReference type="Proteomes" id="UP000664859"/>
    </source>
</evidence>
<keyword evidence="4" id="KW-1000">Mitochondrion outer membrane</keyword>
<feature type="region of interest" description="Disordered" evidence="11">
    <location>
        <begin position="714"/>
        <end position="744"/>
    </location>
</feature>
<evidence type="ECO:0000256" key="10">
    <source>
        <dbReference type="PROSITE-ProRule" id="PRU00339"/>
    </source>
</evidence>
<feature type="compositionally biased region" description="Low complexity" evidence="11">
    <location>
        <begin position="714"/>
        <end position="726"/>
    </location>
</feature>
<feature type="region of interest" description="Disordered" evidence="11">
    <location>
        <begin position="485"/>
        <end position="507"/>
    </location>
</feature>
<feature type="compositionally biased region" description="Low complexity" evidence="11">
    <location>
        <begin position="183"/>
        <end position="196"/>
    </location>
</feature>
<feature type="compositionally biased region" description="Polar residues" evidence="11">
    <location>
        <begin position="12"/>
        <end position="26"/>
    </location>
</feature>
<dbReference type="InterPro" id="IPR011990">
    <property type="entry name" value="TPR-like_helical_dom_sf"/>
</dbReference>
<dbReference type="PANTHER" id="PTHR46208">
    <property type="entry name" value="MITOCHONDRIAL IMPORT RECEPTOR SUBUNIT TOM70"/>
    <property type="match status" value="1"/>
</dbReference>
<evidence type="ECO:0000256" key="2">
    <source>
        <dbReference type="ARBA" id="ARBA00022692"/>
    </source>
</evidence>
<dbReference type="PROSITE" id="PS50005">
    <property type="entry name" value="TPR"/>
    <property type="match status" value="1"/>
</dbReference>
<evidence type="ECO:0000256" key="6">
    <source>
        <dbReference type="ARBA" id="ARBA00022989"/>
    </source>
</evidence>
<dbReference type="Proteomes" id="UP000664859">
    <property type="component" value="Unassembled WGS sequence"/>
</dbReference>
<proteinExistence type="inferred from homology"/>
<gene>
    <name evidence="12" type="ORF">JKP88DRAFT_349586</name>
</gene>
<protein>
    <submittedName>
        <fullName evidence="12">Uncharacterized protein</fullName>
    </submittedName>
</protein>
<keyword evidence="5 10" id="KW-0802">TPR repeat</keyword>
<keyword evidence="7" id="KW-0496">Mitochondrion</keyword>